<dbReference type="GO" id="GO:0004672">
    <property type="term" value="F:protein kinase activity"/>
    <property type="evidence" value="ECO:0007669"/>
    <property type="project" value="InterPro"/>
</dbReference>
<proteinExistence type="predicted"/>
<dbReference type="PROSITE" id="PS00107">
    <property type="entry name" value="PROTEIN_KINASE_ATP"/>
    <property type="match status" value="1"/>
</dbReference>
<keyword evidence="1" id="KW-0067">ATP-binding</keyword>
<dbReference type="AlphaFoldDB" id="A0A5J4U0D4"/>
<dbReference type="InterPro" id="IPR011009">
    <property type="entry name" value="Kinase-like_dom_sf"/>
</dbReference>
<accession>A0A5J4U0D4</accession>
<dbReference type="OrthoDB" id="4062651at2759"/>
<evidence type="ECO:0000313" key="4">
    <source>
        <dbReference type="Proteomes" id="UP000324800"/>
    </source>
</evidence>
<dbReference type="Gene3D" id="3.30.200.20">
    <property type="entry name" value="Phosphorylase Kinase, domain 1"/>
    <property type="match status" value="1"/>
</dbReference>
<organism evidence="3 4">
    <name type="scientific">Streblomastix strix</name>
    <dbReference type="NCBI Taxonomy" id="222440"/>
    <lineage>
        <taxon>Eukaryota</taxon>
        <taxon>Metamonada</taxon>
        <taxon>Preaxostyla</taxon>
        <taxon>Oxymonadida</taxon>
        <taxon>Streblomastigidae</taxon>
        <taxon>Streblomastix</taxon>
    </lineage>
</organism>
<reference evidence="3 4" key="1">
    <citation type="submission" date="2019-03" db="EMBL/GenBank/DDBJ databases">
        <title>Single cell metagenomics reveals metabolic interactions within the superorganism composed of flagellate Streblomastix strix and complex community of Bacteroidetes bacteria on its surface.</title>
        <authorList>
            <person name="Treitli S.C."/>
            <person name="Kolisko M."/>
            <person name="Husnik F."/>
            <person name="Keeling P."/>
            <person name="Hampl V."/>
        </authorList>
    </citation>
    <scope>NUCLEOTIDE SEQUENCE [LARGE SCALE GENOMIC DNA]</scope>
    <source>
        <strain evidence="3">ST1C</strain>
    </source>
</reference>
<dbReference type="InterPro" id="IPR000719">
    <property type="entry name" value="Prot_kinase_dom"/>
</dbReference>
<dbReference type="PROSITE" id="PS50011">
    <property type="entry name" value="PROTEIN_KINASE_DOM"/>
    <property type="match status" value="1"/>
</dbReference>
<protein>
    <recommendedName>
        <fullName evidence="2">Protein kinase domain-containing protein</fullName>
    </recommendedName>
</protein>
<feature type="non-terminal residue" evidence="3">
    <location>
        <position position="80"/>
    </location>
</feature>
<feature type="domain" description="Protein kinase" evidence="2">
    <location>
        <begin position="11"/>
        <end position="80"/>
    </location>
</feature>
<gene>
    <name evidence="3" type="ORF">EZS28_040465</name>
</gene>
<name>A0A5J4U0D4_9EUKA</name>
<dbReference type="Proteomes" id="UP000324800">
    <property type="component" value="Unassembled WGS sequence"/>
</dbReference>
<dbReference type="SUPFAM" id="SSF56112">
    <property type="entry name" value="Protein kinase-like (PK-like)"/>
    <property type="match status" value="1"/>
</dbReference>
<evidence type="ECO:0000313" key="3">
    <source>
        <dbReference type="EMBL" id="KAA6364007.1"/>
    </source>
</evidence>
<evidence type="ECO:0000259" key="2">
    <source>
        <dbReference type="PROSITE" id="PS50011"/>
    </source>
</evidence>
<dbReference type="GO" id="GO:0005524">
    <property type="term" value="F:ATP binding"/>
    <property type="evidence" value="ECO:0007669"/>
    <property type="project" value="UniProtKB-UniRule"/>
</dbReference>
<evidence type="ECO:0000256" key="1">
    <source>
        <dbReference type="PROSITE-ProRule" id="PRU10141"/>
    </source>
</evidence>
<keyword evidence="1" id="KW-0547">Nucleotide-binding</keyword>
<dbReference type="InterPro" id="IPR017441">
    <property type="entry name" value="Protein_kinase_ATP_BS"/>
</dbReference>
<comment type="caution">
    <text evidence="3">The sequence shown here is derived from an EMBL/GenBank/DDBJ whole genome shotgun (WGS) entry which is preliminary data.</text>
</comment>
<sequence>MDYRVLVSKGFRDICYLGSGSFGRVYYAHSETGEEVAVKIIPQKHFSKGEYDAATVLDSYSSDYIIKFYSIVNVGRDVII</sequence>
<feature type="binding site" evidence="1">
    <location>
        <position position="39"/>
    </location>
    <ligand>
        <name>ATP</name>
        <dbReference type="ChEBI" id="CHEBI:30616"/>
    </ligand>
</feature>
<dbReference type="EMBL" id="SNRW01022183">
    <property type="protein sequence ID" value="KAA6364007.1"/>
    <property type="molecule type" value="Genomic_DNA"/>
</dbReference>